<comment type="caution">
    <text evidence="2">The sequence shown here is derived from an EMBL/GenBank/DDBJ whole genome shotgun (WGS) entry which is preliminary data.</text>
</comment>
<feature type="signal peptide" evidence="1">
    <location>
        <begin position="1"/>
        <end position="22"/>
    </location>
</feature>
<feature type="chain" id="PRO_5038347470" description="Multidrug efflux pump subunit AcrA (Membrane-fusion protein)" evidence="1">
    <location>
        <begin position="23"/>
        <end position="349"/>
    </location>
</feature>
<gene>
    <name evidence="2" type="ORF">C8E87_2591</name>
</gene>
<protein>
    <recommendedName>
        <fullName evidence="4">Multidrug efflux pump subunit AcrA (Membrane-fusion protein)</fullName>
    </recommendedName>
</protein>
<evidence type="ECO:0008006" key="4">
    <source>
        <dbReference type="Google" id="ProtNLM"/>
    </source>
</evidence>
<keyword evidence="1" id="KW-0732">Signal</keyword>
<dbReference type="RefSeq" id="WP_133873329.1">
    <property type="nucleotide sequence ID" value="NZ_BOMD01000016.1"/>
</dbReference>
<dbReference type="EMBL" id="SNWR01000001">
    <property type="protein sequence ID" value="TDO38924.1"/>
    <property type="molecule type" value="Genomic_DNA"/>
</dbReference>
<evidence type="ECO:0000256" key="1">
    <source>
        <dbReference type="SAM" id="SignalP"/>
    </source>
</evidence>
<evidence type="ECO:0000313" key="2">
    <source>
        <dbReference type="EMBL" id="TDO38924.1"/>
    </source>
</evidence>
<name>A0A4R6JQV4_9ACTN</name>
<organism evidence="2 3">
    <name type="scientific">Paractinoplanes brasiliensis</name>
    <dbReference type="NCBI Taxonomy" id="52695"/>
    <lineage>
        <taxon>Bacteria</taxon>
        <taxon>Bacillati</taxon>
        <taxon>Actinomycetota</taxon>
        <taxon>Actinomycetes</taxon>
        <taxon>Micromonosporales</taxon>
        <taxon>Micromonosporaceae</taxon>
        <taxon>Paractinoplanes</taxon>
    </lineage>
</organism>
<dbReference type="InterPro" id="IPR036366">
    <property type="entry name" value="PGBDSf"/>
</dbReference>
<keyword evidence="3" id="KW-1185">Reference proteome</keyword>
<dbReference type="OrthoDB" id="3268648at2"/>
<accession>A0A4R6JQV4</accession>
<sequence>MWKRWLITCLVVAGLAAGATFVATRHGAGGEPVTPETVAVETAKLERRTLSTVTSMPGALGFGAARPLSGHTEAVVTWLPAAGATIRRGGQLFRANDQPVTLFYGGLPLFRPIATPGMKGRDVRIIVDNLRALGYRTGPQRSREEGELTPGLIAAVKRWQKDLERPVTGTIAVGDVEVQSGAVRVESIAVQPGSPANAQLMTVTSTRKVITVAAEPAEAATVRRGGRVTVSLPDDRTVKARILAVGRNVTSSDEGPTGGTPKLTVTITVDDPASLAKLDTAEVTVNFPGRTRKDVLTAPIEALIALSEGGYAVQGPTGLVAVETGMFADGRVEITGEGLAEGADVVVAS</sequence>
<dbReference type="AlphaFoldDB" id="A0A4R6JQV4"/>
<dbReference type="SUPFAM" id="SSF47090">
    <property type="entry name" value="PGBD-like"/>
    <property type="match status" value="1"/>
</dbReference>
<dbReference type="Gene3D" id="1.10.101.10">
    <property type="entry name" value="PGBD-like superfamily/PGBD"/>
    <property type="match status" value="1"/>
</dbReference>
<evidence type="ECO:0000313" key="3">
    <source>
        <dbReference type="Proteomes" id="UP000294901"/>
    </source>
</evidence>
<dbReference type="Proteomes" id="UP000294901">
    <property type="component" value="Unassembled WGS sequence"/>
</dbReference>
<reference evidence="2 3" key="1">
    <citation type="submission" date="2019-03" db="EMBL/GenBank/DDBJ databases">
        <title>Sequencing the genomes of 1000 actinobacteria strains.</title>
        <authorList>
            <person name="Klenk H.-P."/>
        </authorList>
    </citation>
    <scope>NUCLEOTIDE SEQUENCE [LARGE SCALE GENOMIC DNA]</scope>
    <source>
        <strain evidence="2 3">DSM 43805</strain>
    </source>
</reference>
<dbReference type="InterPro" id="IPR036365">
    <property type="entry name" value="PGBD-like_sf"/>
</dbReference>
<proteinExistence type="predicted"/>